<dbReference type="RefSeq" id="WP_127946911.1">
    <property type="nucleotide sequence ID" value="NZ_RKLN01000003.1"/>
</dbReference>
<dbReference type="Gene3D" id="3.40.50.300">
    <property type="entry name" value="P-loop containing nucleotide triphosphate hydrolases"/>
    <property type="match status" value="1"/>
</dbReference>
<gene>
    <name evidence="2" type="ORF">EF834_09180</name>
</gene>
<dbReference type="EMBL" id="RKLN01000003">
    <property type="protein sequence ID" value="RVW03316.1"/>
    <property type="molecule type" value="Genomic_DNA"/>
</dbReference>
<proteinExistence type="predicted"/>
<protein>
    <submittedName>
        <fullName evidence="2">TIGR02680 family protein</fullName>
    </submittedName>
</protein>
<dbReference type="Pfam" id="PF13558">
    <property type="entry name" value="SbcC_Walker_B"/>
    <property type="match status" value="1"/>
</dbReference>
<dbReference type="InterPro" id="IPR013496">
    <property type="entry name" value="CHP02680"/>
</dbReference>
<feature type="coiled-coil region" evidence="1">
    <location>
        <begin position="259"/>
        <end position="324"/>
    </location>
</feature>
<comment type="caution">
    <text evidence="2">The sequence shown here is derived from an EMBL/GenBank/DDBJ whole genome shotgun (WGS) entry which is preliminary data.</text>
</comment>
<evidence type="ECO:0000313" key="2">
    <source>
        <dbReference type="EMBL" id="RVW03316.1"/>
    </source>
</evidence>
<dbReference type="Proteomes" id="UP000284333">
    <property type="component" value="Unassembled WGS sequence"/>
</dbReference>
<feature type="coiled-coil region" evidence="1">
    <location>
        <begin position="351"/>
        <end position="395"/>
    </location>
</feature>
<keyword evidence="1" id="KW-0175">Coiled coil</keyword>
<keyword evidence="3" id="KW-1185">Reference proteome</keyword>
<organism evidence="2 3">
    <name type="scientific">Rhodococcus spongiicola</name>
    <dbReference type="NCBI Taxonomy" id="2487352"/>
    <lineage>
        <taxon>Bacteria</taxon>
        <taxon>Bacillati</taxon>
        <taxon>Actinomycetota</taxon>
        <taxon>Actinomycetes</taxon>
        <taxon>Mycobacteriales</taxon>
        <taxon>Nocardiaceae</taxon>
        <taxon>Rhodococcus</taxon>
    </lineage>
</organism>
<evidence type="ECO:0000313" key="3">
    <source>
        <dbReference type="Proteomes" id="UP000284333"/>
    </source>
</evidence>
<evidence type="ECO:0000256" key="1">
    <source>
        <dbReference type="SAM" id="Coils"/>
    </source>
</evidence>
<dbReference type="InterPro" id="IPR027417">
    <property type="entry name" value="P-loop_NTPase"/>
</dbReference>
<accession>A0A3S3AA76</accession>
<dbReference type="SUPFAM" id="SSF52540">
    <property type="entry name" value="P-loop containing nucleoside triphosphate hydrolases"/>
    <property type="match status" value="1"/>
</dbReference>
<reference evidence="2 3" key="1">
    <citation type="submission" date="2018-11" db="EMBL/GenBank/DDBJ databases">
        <title>Rhodococcus spongicola sp. nov. and Rhodococcus xishaensis sp. nov. from marine sponges.</title>
        <authorList>
            <person name="Li L."/>
            <person name="Lin H.W."/>
        </authorList>
    </citation>
    <scope>NUCLEOTIDE SEQUENCE [LARGE SCALE GENOMIC DNA]</scope>
    <source>
        <strain evidence="2 3">LHW50502</strain>
    </source>
</reference>
<sequence length="1397" mass="152367">MTHARFKPTRAGIINLWDYRDQEFTFADGRLVLRGPNGSGKTKALEVLFPFVLDGRIEPRRLNPFAGEERTMKSNLLYRGQDSAHSYVWMEFSRGPADDPEAVTVGVGMRATRHNDKVTRWYFVADGRVGIDFSLLGGDDRPLTKKQLAEQIGSDTITDRPIDYRGAIDARLFGLGSQRYDQLINLILTLRRPQLAKNLDPKGLSQALTDGLRPLDDQLVLEAARSFSDLEEVGRALEGLTAADQAAQSFVTVYSRYLAQQARTDVEQVARRLESVDRATTILDETLSLQASRQQERVLAEDRFTAAERALEEARADLDTLQRSGAYEGKQQLDDLATAVEQLKLSTTQQADKARKAQATLEQRIDEASRAADAVGRANAALVRAEEELAEAAEQAGIVWAPLHETARSDQITTAVRGHAEERDGDLRAVRFALAAVEKAGTERDRAGRAADRSRDLLEASQAMVAEAGSSVELARADCVAALRSWWSEHSDDYRSAGVTTALFTALDAALAQVGEADSPSLTTVLHEHTQSALDEQRALCRSAQADQSSSTERIAELQADRKRVADEHDDAPAGFAFRAGDRSGLPGAPLWRLVRFRDGVEPSVAAGVESALAAANLLDAWVLGGDGPEPRVTSEQFLAPLPERRRPRGPTLADVLEAEPGADVPESAVSAILASVALVHDGADTPDTVGVGVDGRFWQGIQRGRHVKADAEYIGSTARERRRAQRLDELDREIASVESALAAARDAEAQAATVIDRFASASEALPRTAGILAAIKRLSEAAGALRTRSESTASAGEELDRAIADHTAREKQLRVVAAEHRTPHRPREIDTLAAVIRHFESLGEQLLRCRREHDKELEYHREAADRLDEARGNTEEFVEEAAIAEENYGQQLCRLDTLRDTLGASSEQIDADPEKARARIETCKTEQRTARKTYDAAVEEIGKAEGAHTAAVDALLSALTETRTDADRLAPYAHRDLLHLLGVETDHSWPQSSAAWMTPEQLVYRMTTEGDRRTPILPPEVDALYRAVDAATASVRTSESARKSTRSALTAALQDFDADLAASGQGYRLQWDAPDGLTVVSVQDDHGYSSIGEFASRIRAARLDQEMLLTDSERRILEDALLTGLAQQIHERTADARELIGQMGAEMRERRMSSGSTIGVHWVLADNLDDSSRAVSKLLERDPSALSADELATIRAHFASRVRLARAAHPERSYPEILAAALDYRRWRVFSFTLVGGDGSEDRLTVARHSALSGGEQSVSLHLPLFAAAHVMLSSADPHSPRLLGLDEAFAGVDDNGRSELLGLSVQFDLDLFMTGYDLWITYAGVPGCAHYDLAHSTAEHTVSAALLVWSGGELLAEHAGGSLSRALGSPMRRRVPAASEAEFEFAEVQMTGGGQ</sequence>
<dbReference type="OrthoDB" id="8527901at2"/>
<name>A0A3S3AA76_9NOCA</name>
<dbReference type="NCBIfam" id="TIGR02680">
    <property type="entry name" value="TIGR02680 family protein"/>
    <property type="match status" value="1"/>
</dbReference>